<reference evidence="1 2" key="1">
    <citation type="journal article" date="2017" name="Genome Announc.">
        <title>Draft Genome Sequence of Romboutsia weinsteinii sp. nov. Strain CCRI-19649(T) Isolated from Surface Water.</title>
        <authorList>
            <person name="Maheux A.F."/>
            <person name="Boudreau D.K."/>
            <person name="Berube E."/>
            <person name="Boissinot M."/>
            <person name="Cantin P."/>
            <person name="Raymond F."/>
            <person name="Corbeil J."/>
            <person name="Omar R.F."/>
            <person name="Bergeron M.G."/>
        </authorList>
    </citation>
    <scope>NUCLEOTIDE SEQUENCE [LARGE SCALE GENOMIC DNA]</scope>
    <source>
        <strain evidence="1 2">CCRI-19649</strain>
    </source>
</reference>
<dbReference type="OrthoDB" id="1905921at2"/>
<dbReference type="InterPro" id="IPR046930">
    <property type="entry name" value="HTH_60"/>
</dbReference>
<accession>A0A371J5V2</accession>
<dbReference type="Pfam" id="PF20317">
    <property type="entry name" value="HTH_60"/>
    <property type="match status" value="1"/>
</dbReference>
<comment type="caution">
    <text evidence="1">The sequence shown here is derived from an EMBL/GenBank/DDBJ whole genome shotgun (WGS) entry which is preliminary data.</text>
</comment>
<keyword evidence="2" id="KW-1185">Reference proteome</keyword>
<evidence type="ECO:0000313" key="2">
    <source>
        <dbReference type="Proteomes" id="UP000215694"/>
    </source>
</evidence>
<dbReference type="EMBL" id="NOJY02000009">
    <property type="protein sequence ID" value="RDY28104.1"/>
    <property type="molecule type" value="Genomic_DNA"/>
</dbReference>
<protein>
    <submittedName>
        <fullName evidence="1">Uncharacterized protein</fullName>
    </submittedName>
</protein>
<organism evidence="1 2">
    <name type="scientific">Romboutsia weinsteinii</name>
    <dbReference type="NCBI Taxonomy" id="2020949"/>
    <lineage>
        <taxon>Bacteria</taxon>
        <taxon>Bacillati</taxon>
        <taxon>Bacillota</taxon>
        <taxon>Clostridia</taxon>
        <taxon>Peptostreptococcales</taxon>
        <taxon>Peptostreptococcaceae</taxon>
        <taxon>Romboutsia</taxon>
    </lineage>
</organism>
<evidence type="ECO:0000313" key="1">
    <source>
        <dbReference type="EMBL" id="RDY28104.1"/>
    </source>
</evidence>
<dbReference type="Proteomes" id="UP000215694">
    <property type="component" value="Unassembled WGS sequence"/>
</dbReference>
<proteinExistence type="predicted"/>
<gene>
    <name evidence="1" type="ORF">CHL78_007320</name>
</gene>
<sequence>MENEFKEILDVLIKTYCMSTDSLSILLGINKTILDNFYRNTGDIPPDNFRLFGNHLVTLGFIPEITADERTKGFIDILNKDLHISIESIALLAKIKIDDISNFLNNSESVSYEIKYKLASVCNILINLYQSAESRKSKGDISITDDV</sequence>
<dbReference type="RefSeq" id="WP_094367742.1">
    <property type="nucleotide sequence ID" value="NZ_NOJY02000009.1"/>
</dbReference>
<name>A0A371J5V2_9FIRM</name>
<dbReference type="AlphaFoldDB" id="A0A371J5V2"/>